<dbReference type="Proteomes" id="UP000199662">
    <property type="component" value="Unassembled WGS sequence"/>
</dbReference>
<sequence>MDFDEYDLLNQLIDTTETLEVKLQQANLTFIQAKKNMTHFIAQLKDLCATYSLPLNNKSKFPQKLSQIMQNLSPQDLFLLYTAILYDKGLIFDIERTNRTSEQDIGCYLTLKKDLKKCFDEFSRKATYKSTFSKLKNQCSLTNIPLQKSGTEADIYFVFQTFTKYFAIARNNDSEIIMDNIALICSLMANNEELLHIAPIFIYQVISKHKARFCKTENFHFEWDKLWSYKSYQIAADNGKNFNNIIDLVNFFLDLCHYFSQNSAVDVELSHYIFSESTNLCEWYYSNYEYDEKVTLSVPLTIRITQSNIDCFENMPSYGCTDEEFTDFFSYKKSYTKQVKQTINQYLAAHPAMIEQYIDITPTNLDKKQHLVYKILDDLALPAKYIPTTDLPLLYSVITTLIEIEINQQTEKALFIIGNQLIDTLLDINIQIEA</sequence>
<keyword evidence="2" id="KW-1185">Reference proteome</keyword>
<proteinExistence type="predicted"/>
<accession>A0A1H6ZXP1</accession>
<organism evidence="1 2">
    <name type="scientific">Propionispira arboris</name>
    <dbReference type="NCBI Taxonomy" id="84035"/>
    <lineage>
        <taxon>Bacteria</taxon>
        <taxon>Bacillati</taxon>
        <taxon>Bacillota</taxon>
        <taxon>Negativicutes</taxon>
        <taxon>Selenomonadales</taxon>
        <taxon>Selenomonadaceae</taxon>
        <taxon>Propionispira</taxon>
    </lineage>
</organism>
<dbReference type="RefSeq" id="WP_091831581.1">
    <property type="nucleotide sequence ID" value="NZ_FNZK01000010.1"/>
</dbReference>
<name>A0A1H6ZXP1_9FIRM</name>
<evidence type="ECO:0000313" key="2">
    <source>
        <dbReference type="Proteomes" id="UP000199662"/>
    </source>
</evidence>
<evidence type="ECO:0000313" key="1">
    <source>
        <dbReference type="EMBL" id="SEJ54360.1"/>
    </source>
</evidence>
<protein>
    <submittedName>
        <fullName evidence="1">Uncharacterized protein</fullName>
    </submittedName>
</protein>
<reference evidence="2" key="1">
    <citation type="submission" date="2016-10" db="EMBL/GenBank/DDBJ databases">
        <authorList>
            <person name="Varghese N."/>
            <person name="Submissions S."/>
        </authorList>
    </citation>
    <scope>NUCLEOTIDE SEQUENCE [LARGE SCALE GENOMIC DNA]</scope>
    <source>
        <strain evidence="2">DSM 2179</strain>
    </source>
</reference>
<gene>
    <name evidence="1" type="ORF">SAMN05660742_11012</name>
</gene>
<dbReference type="AlphaFoldDB" id="A0A1H6ZXP1"/>
<dbReference type="EMBL" id="FNZK01000010">
    <property type="protein sequence ID" value="SEJ54360.1"/>
    <property type="molecule type" value="Genomic_DNA"/>
</dbReference>